<feature type="compositionally biased region" description="Polar residues" evidence="1">
    <location>
        <begin position="67"/>
        <end position="77"/>
    </location>
</feature>
<evidence type="ECO:0000313" key="3">
    <source>
        <dbReference type="Proteomes" id="UP001497453"/>
    </source>
</evidence>
<protein>
    <submittedName>
        <fullName evidence="2">Uncharacterized protein</fullName>
    </submittedName>
</protein>
<organism evidence="2 3">
    <name type="scientific">Somion occarium</name>
    <dbReference type="NCBI Taxonomy" id="3059160"/>
    <lineage>
        <taxon>Eukaryota</taxon>
        <taxon>Fungi</taxon>
        <taxon>Dikarya</taxon>
        <taxon>Basidiomycota</taxon>
        <taxon>Agaricomycotina</taxon>
        <taxon>Agaricomycetes</taxon>
        <taxon>Polyporales</taxon>
        <taxon>Cerrenaceae</taxon>
        <taxon>Somion</taxon>
    </lineage>
</organism>
<name>A0ABP1ECI5_9APHY</name>
<keyword evidence="3" id="KW-1185">Reference proteome</keyword>
<feature type="compositionally biased region" description="Basic and acidic residues" evidence="1">
    <location>
        <begin position="1"/>
        <end position="19"/>
    </location>
</feature>
<feature type="region of interest" description="Disordered" evidence="1">
    <location>
        <begin position="1"/>
        <end position="31"/>
    </location>
</feature>
<reference evidence="3" key="1">
    <citation type="submission" date="2024-04" db="EMBL/GenBank/DDBJ databases">
        <authorList>
            <person name="Shaw F."/>
            <person name="Minotto A."/>
        </authorList>
    </citation>
    <scope>NUCLEOTIDE SEQUENCE [LARGE SCALE GENOMIC DNA]</scope>
</reference>
<accession>A0ABP1ECI5</accession>
<dbReference type="Proteomes" id="UP001497453">
    <property type="component" value="Chromosome 9"/>
</dbReference>
<sequence length="122" mass="13089">MSDNDRTTTHCPPDHDKSKSLVPKGTTQTPKLTRQYAVTNVLEQNVLAAGTTGQGTTRGLSREDTVISPTSDAGLKSTTNISATESLMNVDVDSSEDREVVTCQDSSNVDVGMDEDQDKIET</sequence>
<feature type="compositionally biased region" description="Low complexity" evidence="1">
    <location>
        <begin position="50"/>
        <end position="59"/>
    </location>
</feature>
<feature type="region of interest" description="Disordered" evidence="1">
    <location>
        <begin position="92"/>
        <end position="122"/>
    </location>
</feature>
<proteinExistence type="predicted"/>
<gene>
    <name evidence="2" type="ORF">GFSPODELE1_LOCUS11209</name>
</gene>
<evidence type="ECO:0000313" key="2">
    <source>
        <dbReference type="EMBL" id="CAL1717397.1"/>
    </source>
</evidence>
<feature type="compositionally biased region" description="Acidic residues" evidence="1">
    <location>
        <begin position="112"/>
        <end position="122"/>
    </location>
</feature>
<dbReference type="EMBL" id="OZ037952">
    <property type="protein sequence ID" value="CAL1717397.1"/>
    <property type="molecule type" value="Genomic_DNA"/>
</dbReference>
<feature type="region of interest" description="Disordered" evidence="1">
    <location>
        <begin position="46"/>
        <end position="77"/>
    </location>
</feature>
<evidence type="ECO:0000256" key="1">
    <source>
        <dbReference type="SAM" id="MobiDB-lite"/>
    </source>
</evidence>